<sequence length="29" mass="3067">MLNIVMVGVGGYEVGRGSEKIADKFKGPN</sequence>
<organism evidence="1">
    <name type="scientific">marine metagenome</name>
    <dbReference type="NCBI Taxonomy" id="408172"/>
    <lineage>
        <taxon>unclassified sequences</taxon>
        <taxon>metagenomes</taxon>
        <taxon>ecological metagenomes</taxon>
    </lineage>
</organism>
<proteinExistence type="predicted"/>
<dbReference type="AlphaFoldDB" id="A0A382BH43"/>
<gene>
    <name evidence="1" type="ORF">METZ01_LOCUS166034</name>
</gene>
<name>A0A382BH43_9ZZZZ</name>
<evidence type="ECO:0000313" key="1">
    <source>
        <dbReference type="EMBL" id="SVB13180.1"/>
    </source>
</evidence>
<reference evidence="1" key="1">
    <citation type="submission" date="2018-05" db="EMBL/GenBank/DDBJ databases">
        <authorList>
            <person name="Lanie J.A."/>
            <person name="Ng W.-L."/>
            <person name="Kazmierczak K.M."/>
            <person name="Andrzejewski T.M."/>
            <person name="Davidsen T.M."/>
            <person name="Wayne K.J."/>
            <person name="Tettelin H."/>
            <person name="Glass J.I."/>
            <person name="Rusch D."/>
            <person name="Podicherti R."/>
            <person name="Tsui H.-C.T."/>
            <person name="Winkler M.E."/>
        </authorList>
    </citation>
    <scope>NUCLEOTIDE SEQUENCE</scope>
</reference>
<dbReference type="EMBL" id="UINC01029814">
    <property type="protein sequence ID" value="SVB13180.1"/>
    <property type="molecule type" value="Genomic_DNA"/>
</dbReference>
<accession>A0A382BH43</accession>
<protein>
    <submittedName>
        <fullName evidence="1">Uncharacterized protein</fullName>
    </submittedName>
</protein>